<dbReference type="EMBL" id="CP021106">
    <property type="protein sequence ID" value="ARO87603.1"/>
    <property type="molecule type" value="Genomic_DNA"/>
</dbReference>
<protein>
    <submittedName>
        <fullName evidence="2">Uncharacterized protein</fullName>
    </submittedName>
</protein>
<sequence>MEGLMGEEDGGSDSAVAQGAAACLEGSATLQRDTGARSVVPASPSSQGRPPENTIPFGLLVKSDAHRVALPGIAGKAGPVSCVI</sequence>
<dbReference type="AlphaFoldDB" id="A0A1W6SP78"/>
<dbReference type="Proteomes" id="UP000012179">
    <property type="component" value="Chromosome"/>
</dbReference>
<keyword evidence="3" id="KW-1185">Reference proteome</keyword>
<proteinExistence type="predicted"/>
<organism evidence="2 3">
    <name type="scientific">Nitrosospira lacus</name>
    <dbReference type="NCBI Taxonomy" id="1288494"/>
    <lineage>
        <taxon>Bacteria</taxon>
        <taxon>Pseudomonadati</taxon>
        <taxon>Pseudomonadota</taxon>
        <taxon>Betaproteobacteria</taxon>
        <taxon>Nitrosomonadales</taxon>
        <taxon>Nitrosomonadaceae</taxon>
        <taxon>Nitrosospira</taxon>
    </lineage>
</organism>
<reference evidence="2 3" key="1">
    <citation type="journal article" date="2015" name="Int. J. Syst. Evol. Microbiol.">
        <title>Nitrosospira lacus sp. nov., a psychrotolerant, ammonia-oxidizing bacterium from sandy lake sediment.</title>
        <authorList>
            <person name="Urakawa H."/>
            <person name="Garcia J.C."/>
            <person name="Nielsen J.L."/>
            <person name="Le V.Q."/>
            <person name="Kozlowski J.A."/>
            <person name="Stein L.Y."/>
            <person name="Lim C.K."/>
            <person name="Pommerening-Roser A."/>
            <person name="Martens-Habbena W."/>
            <person name="Stahl D.A."/>
            <person name="Klotz M.G."/>
        </authorList>
    </citation>
    <scope>NUCLEOTIDE SEQUENCE [LARGE SCALE GENOMIC DNA]</scope>
    <source>
        <strain evidence="2 3">APG3</strain>
    </source>
</reference>
<gene>
    <name evidence="2" type="ORF">EBAPG3_007360</name>
</gene>
<evidence type="ECO:0000313" key="2">
    <source>
        <dbReference type="EMBL" id="ARO87603.1"/>
    </source>
</evidence>
<evidence type="ECO:0000313" key="3">
    <source>
        <dbReference type="Proteomes" id="UP000012179"/>
    </source>
</evidence>
<name>A0A1W6SP78_9PROT</name>
<evidence type="ECO:0000256" key="1">
    <source>
        <dbReference type="SAM" id="MobiDB-lite"/>
    </source>
</evidence>
<feature type="region of interest" description="Disordered" evidence="1">
    <location>
        <begin position="27"/>
        <end position="56"/>
    </location>
</feature>
<dbReference type="KEGG" id="nlc:EBAPG3_007360"/>
<accession>A0A1W6SP78</accession>